<evidence type="ECO:0000313" key="3">
    <source>
        <dbReference type="Proteomes" id="UP000285317"/>
    </source>
</evidence>
<feature type="compositionally biased region" description="Acidic residues" evidence="1">
    <location>
        <begin position="63"/>
        <end position="76"/>
    </location>
</feature>
<dbReference type="KEGG" id="rfs:C1I64_19265"/>
<proteinExistence type="predicted"/>
<evidence type="ECO:0000313" key="2">
    <source>
        <dbReference type="EMBL" id="AZZ53960.1"/>
    </source>
</evidence>
<feature type="region of interest" description="Disordered" evidence="1">
    <location>
        <begin position="1"/>
        <end position="131"/>
    </location>
</feature>
<dbReference type="AlphaFoldDB" id="A0A3T0T5W6"/>
<name>A0A3T0T5W6_9MICO</name>
<dbReference type="Proteomes" id="UP000285317">
    <property type="component" value="Chromosome"/>
</dbReference>
<dbReference type="EMBL" id="CP028137">
    <property type="protein sequence ID" value="AZZ53960.1"/>
    <property type="molecule type" value="Genomic_DNA"/>
</dbReference>
<reference evidence="2 3" key="1">
    <citation type="submission" date="2018-03" db="EMBL/GenBank/DDBJ databases">
        <title>Bacteriophage NCPPB3778 and a type I-E CRISPR drive the evolution of the US Biological Select Agent, Rathayibacter toxicus.</title>
        <authorList>
            <person name="Davis E.W.II."/>
            <person name="Tabima J.F."/>
            <person name="Weisberg A.J."/>
            <person name="Dantas Lopes L."/>
            <person name="Wiseman M.S."/>
            <person name="Wiseman M.S."/>
            <person name="Pupko T."/>
            <person name="Belcher M.S."/>
            <person name="Sechler A.J."/>
            <person name="Tancos M.A."/>
            <person name="Schroeder B.K."/>
            <person name="Murray T.D."/>
            <person name="Luster D.G."/>
            <person name="Schneider W.L."/>
            <person name="Rogers E."/>
            <person name="Andreote F.D."/>
            <person name="Grunwald N.J."/>
            <person name="Putnam M.L."/>
            <person name="Chang J.H."/>
        </authorList>
    </citation>
    <scope>NUCLEOTIDE SEQUENCE [LARGE SCALE GENOMIC DNA]</scope>
    <source>
        <strain evidence="2 3">DSM 15932</strain>
    </source>
</reference>
<feature type="compositionally biased region" description="Acidic residues" evidence="1">
    <location>
        <begin position="34"/>
        <end position="46"/>
    </location>
</feature>
<accession>A0A3T0T5W6</accession>
<protein>
    <submittedName>
        <fullName evidence="2">Uncharacterized protein</fullName>
    </submittedName>
</protein>
<organism evidence="2 3">
    <name type="scientific">Rathayibacter festucae DSM 15932</name>
    <dbReference type="NCBI Taxonomy" id="1328866"/>
    <lineage>
        <taxon>Bacteria</taxon>
        <taxon>Bacillati</taxon>
        <taxon>Actinomycetota</taxon>
        <taxon>Actinomycetes</taxon>
        <taxon>Micrococcales</taxon>
        <taxon>Microbacteriaceae</taxon>
        <taxon>Rathayibacter</taxon>
    </lineage>
</organism>
<evidence type="ECO:0000256" key="1">
    <source>
        <dbReference type="SAM" id="MobiDB-lite"/>
    </source>
</evidence>
<feature type="compositionally biased region" description="Basic and acidic residues" evidence="1">
    <location>
        <begin position="97"/>
        <end position="111"/>
    </location>
</feature>
<sequence length="131" mass="13351">MAAMSADDSPEFAGFTSGGSANVEHPDDVQPADADNEESTTPEESADPDHPYDSMAESGTENAPEDEVGSREDEEGLLAPGSTAEGAGTSLGAVPVEARREAEPLGAHDGEAGSGQLADEPWRQNGVDPLG</sequence>
<gene>
    <name evidence="2" type="ORF">C1I64_19265</name>
</gene>